<comment type="caution">
    <text evidence="2">The sequence shown here is derived from an EMBL/GenBank/DDBJ whole genome shotgun (WGS) entry which is preliminary data.</text>
</comment>
<protein>
    <submittedName>
        <fullName evidence="2">Uncharacterized protein</fullName>
    </submittedName>
</protein>
<organism evidence="2 3">
    <name type="scientific">Flavobacterium chungbukense</name>
    <dbReference type="NCBI Taxonomy" id="877464"/>
    <lineage>
        <taxon>Bacteria</taxon>
        <taxon>Pseudomonadati</taxon>
        <taxon>Bacteroidota</taxon>
        <taxon>Flavobacteriia</taxon>
        <taxon>Flavobacteriales</taxon>
        <taxon>Flavobacteriaceae</taxon>
        <taxon>Flavobacterium</taxon>
    </lineage>
</organism>
<dbReference type="Pfam" id="PF13557">
    <property type="entry name" value="Phenol_MetA_deg"/>
    <property type="match status" value="1"/>
</dbReference>
<dbReference type="RefSeq" id="WP_229350783.1">
    <property type="nucleotide sequence ID" value="NZ_BAABAO010000013.1"/>
</dbReference>
<feature type="compositionally biased region" description="Polar residues" evidence="1">
    <location>
        <begin position="1"/>
        <end position="10"/>
    </location>
</feature>
<keyword evidence="3" id="KW-1185">Reference proteome</keyword>
<dbReference type="EMBL" id="BAABAO010000013">
    <property type="protein sequence ID" value="GAA4134902.1"/>
    <property type="molecule type" value="Genomic_DNA"/>
</dbReference>
<dbReference type="Proteomes" id="UP001501333">
    <property type="component" value="Unassembled WGS sequence"/>
</dbReference>
<evidence type="ECO:0000256" key="1">
    <source>
        <dbReference type="SAM" id="MobiDB-lite"/>
    </source>
</evidence>
<accession>A0ABP7YE79</accession>
<reference evidence="3" key="1">
    <citation type="journal article" date="2019" name="Int. J. Syst. Evol. Microbiol.">
        <title>The Global Catalogue of Microorganisms (GCM) 10K type strain sequencing project: providing services to taxonomists for standard genome sequencing and annotation.</title>
        <authorList>
            <consortium name="The Broad Institute Genomics Platform"/>
            <consortium name="The Broad Institute Genome Sequencing Center for Infectious Disease"/>
            <person name="Wu L."/>
            <person name="Ma J."/>
        </authorList>
    </citation>
    <scope>NUCLEOTIDE SEQUENCE [LARGE SCALE GENOMIC DNA]</scope>
    <source>
        <strain evidence="3">JCM 17386</strain>
    </source>
</reference>
<evidence type="ECO:0000313" key="3">
    <source>
        <dbReference type="Proteomes" id="UP001501333"/>
    </source>
</evidence>
<proteinExistence type="predicted"/>
<gene>
    <name evidence="2" type="ORF">GCM10022250_29830</name>
</gene>
<evidence type="ECO:0000313" key="2">
    <source>
        <dbReference type="EMBL" id="GAA4134902.1"/>
    </source>
</evidence>
<sequence length="162" mass="18527">MISSQQIQTDRPNETEGPSAVSKQMLQVESGFSFEEKDSEKRMEFPKLHFVKNAELRLERAPQTTNEPDNPTYGFKPLSFGFKYHLADHDNTVPDAALIGRISIPWLADNLYQEPKCGPEVRLLFENELSKSSHIGYIPGIRWTAESVRPEYLHTLCRSFAL</sequence>
<dbReference type="InterPro" id="IPR025737">
    <property type="entry name" value="FApF"/>
</dbReference>
<feature type="region of interest" description="Disordered" evidence="1">
    <location>
        <begin position="1"/>
        <end position="22"/>
    </location>
</feature>
<name>A0ABP7YE79_9FLAO</name>